<evidence type="ECO:0000313" key="8">
    <source>
        <dbReference type="Proteomes" id="UP000001192"/>
    </source>
</evidence>
<evidence type="ECO:0000256" key="1">
    <source>
        <dbReference type="ARBA" id="ARBA00009924"/>
    </source>
</evidence>
<keyword evidence="8" id="KW-1185">Reference proteome</keyword>
<comment type="similarity">
    <text evidence="1 4">Belongs to the polyphosphate kinase 2 (PPK2) family. Class I subfamily.</text>
</comment>
<protein>
    <recommendedName>
        <fullName evidence="4">ADP/GDP-polyphosphate phosphotransferase</fullName>
        <ecNumber evidence="4">2.7.4.-</ecNumber>
    </recommendedName>
    <alternativeName>
        <fullName evidence="4">Polyphosphate kinase PPK2</fullName>
    </alternativeName>
</protein>
<dbReference type="Pfam" id="PF03976">
    <property type="entry name" value="PPK2"/>
    <property type="match status" value="1"/>
</dbReference>
<keyword evidence="2 4" id="KW-0808">Transferase</keyword>
<geneLocation type="plasmid" evidence="7 8">
    <name>pBPHY01</name>
</geneLocation>
<dbReference type="EC" id="2.7.4.-" evidence="4"/>
<dbReference type="Proteomes" id="UP000001192">
    <property type="component" value="Plasmid pBPHY01"/>
</dbReference>
<evidence type="ECO:0000256" key="5">
    <source>
        <dbReference type="SAM" id="MobiDB-lite"/>
    </source>
</evidence>
<name>B2JVT9_PARP8</name>
<dbReference type="OrthoDB" id="9775224at2"/>
<keyword evidence="7" id="KW-0614">Plasmid</keyword>
<dbReference type="HOGENOM" id="CLU_048699_2_0_4"/>
<evidence type="ECO:0000313" key="7">
    <source>
        <dbReference type="EMBL" id="ACC75066.1"/>
    </source>
</evidence>
<dbReference type="PANTHER" id="PTHR34383">
    <property type="entry name" value="POLYPHOSPHATE:AMP PHOSPHOTRANSFERASE-RELATED"/>
    <property type="match status" value="1"/>
</dbReference>
<gene>
    <name evidence="7" type="ordered locus">Bphy_6004</name>
</gene>
<keyword evidence="3 4" id="KW-0418">Kinase</keyword>
<dbReference type="PIRSF" id="PIRSF028756">
    <property type="entry name" value="PPK2_prd"/>
    <property type="match status" value="1"/>
</dbReference>
<proteinExistence type="inferred from homology"/>
<evidence type="ECO:0000256" key="3">
    <source>
        <dbReference type="ARBA" id="ARBA00022777"/>
    </source>
</evidence>
<reference evidence="8" key="1">
    <citation type="journal article" date="2014" name="Stand. Genomic Sci.">
        <title>Complete genome sequence of Burkholderia phymatum STM815(T), a broad host range and efficient nitrogen-fixing symbiont of Mimosa species.</title>
        <authorList>
            <person name="Moulin L."/>
            <person name="Klonowska A."/>
            <person name="Caroline B."/>
            <person name="Booth K."/>
            <person name="Vriezen J.A."/>
            <person name="Melkonian R."/>
            <person name="James E.K."/>
            <person name="Young J.P."/>
            <person name="Bena G."/>
            <person name="Hauser L."/>
            <person name="Land M."/>
            <person name="Kyrpides N."/>
            <person name="Bruce D."/>
            <person name="Chain P."/>
            <person name="Copeland A."/>
            <person name="Pitluck S."/>
            <person name="Woyke T."/>
            <person name="Lizotte-Waniewski M."/>
            <person name="Bristow J."/>
            <person name="Riley M."/>
        </authorList>
    </citation>
    <scope>NUCLEOTIDE SEQUENCE [LARGE SCALE GENOMIC DNA]</scope>
    <source>
        <strain evidence="8">DSM 17167 / CIP 108236 / LMG 21445 / STM815</strain>
        <plasmid evidence="8">Plasmid pBPHY01</plasmid>
    </source>
</reference>
<dbReference type="InterPro" id="IPR027417">
    <property type="entry name" value="P-loop_NTPase"/>
</dbReference>
<comment type="function">
    <text evidence="4">Uses inorganic polyphosphate (polyP) as a donor to convert GDP to GTP or ADP to ATP.</text>
</comment>
<dbReference type="InterPro" id="IPR022488">
    <property type="entry name" value="PPK2-related"/>
</dbReference>
<dbReference type="Gene3D" id="3.40.50.300">
    <property type="entry name" value="P-loop containing nucleotide triphosphate hydrolases"/>
    <property type="match status" value="1"/>
</dbReference>
<evidence type="ECO:0000259" key="6">
    <source>
        <dbReference type="Pfam" id="PF03976"/>
    </source>
</evidence>
<feature type="region of interest" description="Disordered" evidence="5">
    <location>
        <begin position="1"/>
        <end position="21"/>
    </location>
</feature>
<evidence type="ECO:0000256" key="4">
    <source>
        <dbReference type="RuleBase" id="RU369062"/>
    </source>
</evidence>
<comment type="subunit">
    <text evidence="4">Homotetramer.</text>
</comment>
<dbReference type="NCBIfam" id="TIGR03707">
    <property type="entry name" value="PPK2_P_aer"/>
    <property type="match status" value="1"/>
</dbReference>
<dbReference type="GO" id="GO:0006793">
    <property type="term" value="P:phosphorus metabolic process"/>
    <property type="evidence" value="ECO:0007669"/>
    <property type="project" value="InterPro"/>
</dbReference>
<accession>B2JVT9</accession>
<evidence type="ECO:0000256" key="2">
    <source>
        <dbReference type="ARBA" id="ARBA00022679"/>
    </source>
</evidence>
<dbReference type="PANTHER" id="PTHR34383:SF1">
    <property type="entry name" value="ADP-POLYPHOSPHATE PHOSPHOTRANSFERASE"/>
    <property type="match status" value="1"/>
</dbReference>
<dbReference type="KEGG" id="bph:Bphy_6004"/>
<organism evidence="7 8">
    <name type="scientific">Paraburkholderia phymatum (strain DSM 17167 / CIP 108236 / LMG 21445 / STM815)</name>
    <name type="common">Burkholderia phymatum</name>
    <dbReference type="NCBI Taxonomy" id="391038"/>
    <lineage>
        <taxon>Bacteria</taxon>
        <taxon>Pseudomonadati</taxon>
        <taxon>Pseudomonadota</taxon>
        <taxon>Betaproteobacteria</taxon>
        <taxon>Burkholderiales</taxon>
        <taxon>Burkholderiaceae</taxon>
        <taxon>Paraburkholderia</taxon>
    </lineage>
</organism>
<dbReference type="InterPro" id="IPR016898">
    <property type="entry name" value="Polyphosphate_phosphotransfera"/>
</dbReference>
<feature type="domain" description="Polyphosphate kinase-2-related" evidence="6">
    <location>
        <begin position="29"/>
        <end position="255"/>
    </location>
</feature>
<dbReference type="InterPro" id="IPR022486">
    <property type="entry name" value="PPK2_PA0141"/>
</dbReference>
<dbReference type="EMBL" id="CP001045">
    <property type="protein sequence ID" value="ACC75066.1"/>
    <property type="molecule type" value="Genomic_DNA"/>
</dbReference>
<dbReference type="AlphaFoldDB" id="B2JVT9"/>
<dbReference type="GO" id="GO:0008976">
    <property type="term" value="F:polyphosphate kinase activity"/>
    <property type="evidence" value="ECO:0007669"/>
    <property type="project" value="UniProtKB-UniRule"/>
</dbReference>
<sequence length="280" mass="32670">MSKRKAENIGSGMRDSFANAGSANEPKVLSRDEYEAELRRLQIELVKLQRHFLRCRDKILVILEGRDAAGKDGAIKRIVEHLSPRETRVVALGRPSDRDLGAWYFQRFVPYLPVAEELAIFNRSWYNRAGVEHVMGFCTPSQYEEFLQSVPRFEAMLVDSGIRLLKYYLDISRDEQARRLDARKRDPLKQWKTSPIDEVAVKHWKDYSFARDTMLVRTHTTFAPWRIVHADDKRLTRLNLIRDILWRLDYCDKDEKLAKPDNTIVFEFEPACIGDGLLAQ</sequence>
<dbReference type="SUPFAM" id="SSF52540">
    <property type="entry name" value="P-loop containing nucleoside triphosphate hydrolases"/>
    <property type="match status" value="1"/>
</dbReference>